<dbReference type="Proteomes" id="UP001500655">
    <property type="component" value="Unassembled WGS sequence"/>
</dbReference>
<dbReference type="PANTHER" id="PTHR30388">
    <property type="entry name" value="ALDEHYDE OXIDOREDUCTASE MOLYBDENUM COFACTOR ASSEMBLY PROTEIN"/>
    <property type="match status" value="1"/>
</dbReference>
<evidence type="ECO:0000313" key="3">
    <source>
        <dbReference type="Proteomes" id="UP001500655"/>
    </source>
</evidence>
<dbReference type="Gene3D" id="3.40.50.720">
    <property type="entry name" value="NAD(P)-binding Rossmann-like Domain"/>
    <property type="match status" value="1"/>
</dbReference>
<gene>
    <name evidence="2" type="ORF">GCM10009681_23290</name>
</gene>
<reference evidence="2 3" key="1">
    <citation type="journal article" date="2019" name="Int. J. Syst. Evol. Microbiol.">
        <title>The Global Catalogue of Microorganisms (GCM) 10K type strain sequencing project: providing services to taxonomists for standard genome sequencing and annotation.</title>
        <authorList>
            <consortium name="The Broad Institute Genomics Platform"/>
            <consortium name="The Broad Institute Genome Sequencing Center for Infectious Disease"/>
            <person name="Wu L."/>
            <person name="Ma J."/>
        </authorList>
    </citation>
    <scope>NUCLEOTIDE SEQUENCE [LARGE SCALE GENOMIC DNA]</scope>
    <source>
        <strain evidence="2 3">JCM 13249</strain>
    </source>
</reference>
<dbReference type="InterPro" id="IPR011017">
    <property type="entry name" value="TRASH_dom"/>
</dbReference>
<dbReference type="Gene3D" id="1.10.620.20">
    <property type="entry name" value="Ribonucleotide Reductase, subunit A"/>
    <property type="match status" value="1"/>
</dbReference>
<name>A0ABN2KA80_9ACTN</name>
<dbReference type="InterPro" id="IPR007029">
    <property type="entry name" value="YHS_dom"/>
</dbReference>
<dbReference type="RefSeq" id="WP_344079968.1">
    <property type="nucleotide sequence ID" value="NZ_BAAALS010000009.1"/>
</dbReference>
<sequence>MNQTDVLARADRLRDQRTPFVLATVVRARRPTSAKAGDRAIVLADGSIEGFVGGVCAETTVRAQGLALLGSGESTLLRITPTDGAVETAMTDEDGLVVVANPCLSGGTLDIFLEPVLPAALLHVHGDAPIATALAGLARAAGYEVATDGEVADDAAGVVVAAHGRDEERVLVAALSAGVPYVALVASPKRGRAVVADLPVPAGQRARVKTPAGLDLGARTPMEVAVTILAELVAARAGRLPALTTVPSDGGLLLPTVAPSVAIDPICHMEVPAVPSSLHTEYEGQTYYFCAPGCKKRFEADPGRYLGAARGVTA</sequence>
<accession>A0ABN2KA80</accession>
<organism evidence="2 3">
    <name type="scientific">Luedemannella helvata</name>
    <dbReference type="NCBI Taxonomy" id="349315"/>
    <lineage>
        <taxon>Bacteria</taxon>
        <taxon>Bacillati</taxon>
        <taxon>Actinomycetota</taxon>
        <taxon>Actinomycetes</taxon>
        <taxon>Micromonosporales</taxon>
        <taxon>Micromonosporaceae</taxon>
        <taxon>Luedemannella</taxon>
    </lineage>
</organism>
<keyword evidence="3" id="KW-1185">Reference proteome</keyword>
<dbReference type="Pfam" id="PF13478">
    <property type="entry name" value="XdhC_C"/>
    <property type="match status" value="1"/>
</dbReference>
<dbReference type="InterPro" id="IPR009078">
    <property type="entry name" value="Ferritin-like_SF"/>
</dbReference>
<dbReference type="SUPFAM" id="SSF47240">
    <property type="entry name" value="Ferritin-like"/>
    <property type="match status" value="1"/>
</dbReference>
<proteinExistence type="predicted"/>
<evidence type="ECO:0000259" key="1">
    <source>
        <dbReference type="SMART" id="SM00746"/>
    </source>
</evidence>
<comment type="caution">
    <text evidence="2">The sequence shown here is derived from an EMBL/GenBank/DDBJ whole genome shotgun (WGS) entry which is preliminary data.</text>
</comment>
<dbReference type="InterPro" id="IPR027051">
    <property type="entry name" value="XdhC_Rossmann_dom"/>
</dbReference>
<dbReference type="InterPro" id="IPR052698">
    <property type="entry name" value="MoCofactor_Util/Proc"/>
</dbReference>
<dbReference type="PANTHER" id="PTHR30388:SF4">
    <property type="entry name" value="MOLYBDENUM COFACTOR INSERTION CHAPERONE PAOD"/>
    <property type="match status" value="1"/>
</dbReference>
<evidence type="ECO:0000313" key="2">
    <source>
        <dbReference type="EMBL" id="GAA1751591.1"/>
    </source>
</evidence>
<feature type="domain" description="TRASH" evidence="1">
    <location>
        <begin position="264"/>
        <end position="302"/>
    </location>
</feature>
<dbReference type="SMART" id="SM00746">
    <property type="entry name" value="TRASH"/>
    <property type="match status" value="1"/>
</dbReference>
<dbReference type="Pfam" id="PF02625">
    <property type="entry name" value="XdhC_CoxI"/>
    <property type="match status" value="1"/>
</dbReference>
<protein>
    <recommendedName>
        <fullName evidence="1">TRASH domain-containing protein</fullName>
    </recommendedName>
</protein>
<dbReference type="InterPro" id="IPR003777">
    <property type="entry name" value="XdhC_CoxI"/>
</dbReference>
<dbReference type="InterPro" id="IPR012348">
    <property type="entry name" value="RNR-like"/>
</dbReference>
<dbReference type="EMBL" id="BAAALS010000009">
    <property type="protein sequence ID" value="GAA1751591.1"/>
    <property type="molecule type" value="Genomic_DNA"/>
</dbReference>
<dbReference type="Pfam" id="PF04945">
    <property type="entry name" value="YHS"/>
    <property type="match status" value="1"/>
</dbReference>